<reference evidence="3 4" key="1">
    <citation type="submission" date="2019-07" db="EMBL/GenBank/DDBJ databases">
        <title>Whole genome shotgun sequence of Cellulomonas soli NBRC 109434.</title>
        <authorList>
            <person name="Hosoyama A."/>
            <person name="Uohara A."/>
            <person name="Ohji S."/>
            <person name="Ichikawa N."/>
        </authorList>
    </citation>
    <scope>NUCLEOTIDE SEQUENCE [LARGE SCALE GENOMIC DNA]</scope>
    <source>
        <strain evidence="3 4">NBRC 109434</strain>
    </source>
</reference>
<evidence type="ECO:0000259" key="2">
    <source>
        <dbReference type="Pfam" id="PF13191"/>
    </source>
</evidence>
<feature type="domain" description="Orc1-like AAA ATPase" evidence="2">
    <location>
        <begin position="6"/>
        <end position="138"/>
    </location>
</feature>
<dbReference type="InterPro" id="IPR004256">
    <property type="entry name" value="DUF234"/>
</dbReference>
<feature type="domain" description="DUF234" evidence="1">
    <location>
        <begin position="336"/>
        <end position="428"/>
    </location>
</feature>
<proteinExistence type="predicted"/>
<dbReference type="Pfam" id="PF13191">
    <property type="entry name" value="AAA_16"/>
    <property type="match status" value="1"/>
</dbReference>
<sequence>MNHAREFFGRIETLDALADHLQSVERGHGGRIVTLRGRRQVGKSSVVERFVERGTVPYVFVTGVFRAPATAQLADATSALVESQRPVVDADLLAQSPATSWRDWFSRLAVAARSGPVVAVLDEFPWMIEQVATLEGELQASWDRTLQKLPILLILIGSDVAMMDSLARHGRPLFGRVSPLVVPALNPAEVSQALGTSASDAFDAYLVTGGYPRLVTDLATSGAGVHRYVTRALQDEFSPLVTTGRLTLDAEFPEPQAAYQVLSAIGSSDVANPGFMDVLGAISDPSERANAQTAATRALSTLTNAKALIEREQPAWAAPTSKLRRYRVTDPYLRFWFRYVERNVDRIARGRADLAVAAFERDWETWRGHSVEPVVRQALTRLARTDPRLVEVETVLPWWTRASDVEVDVVASGNATTAMVGTIKWRTRGEVTSAEVAQLRRHRALIPHADSALVAAISPNGGAVDGVDVSYDAADLLTAWR</sequence>
<accession>A0A512PIV6</accession>
<dbReference type="Proteomes" id="UP000321798">
    <property type="component" value="Unassembled WGS sequence"/>
</dbReference>
<evidence type="ECO:0000259" key="1">
    <source>
        <dbReference type="Pfam" id="PF03008"/>
    </source>
</evidence>
<gene>
    <name evidence="3" type="ORF">CSO01_38320</name>
</gene>
<dbReference type="RefSeq" id="WP_179561641.1">
    <property type="nucleotide sequence ID" value="NZ_BAABBJ010000017.1"/>
</dbReference>
<dbReference type="PANTHER" id="PTHR34704">
    <property type="entry name" value="ATPASE"/>
    <property type="match status" value="1"/>
</dbReference>
<dbReference type="AlphaFoldDB" id="A0A512PIV6"/>
<dbReference type="EMBL" id="BKAL01000023">
    <property type="protein sequence ID" value="GEP71117.1"/>
    <property type="molecule type" value="Genomic_DNA"/>
</dbReference>
<evidence type="ECO:0000313" key="3">
    <source>
        <dbReference type="EMBL" id="GEP71117.1"/>
    </source>
</evidence>
<keyword evidence="4" id="KW-1185">Reference proteome</keyword>
<comment type="caution">
    <text evidence="3">The sequence shown here is derived from an EMBL/GenBank/DDBJ whole genome shotgun (WGS) entry which is preliminary data.</text>
</comment>
<dbReference type="PANTHER" id="PTHR34704:SF1">
    <property type="entry name" value="ATPASE"/>
    <property type="match status" value="1"/>
</dbReference>
<dbReference type="InterPro" id="IPR041664">
    <property type="entry name" value="AAA_16"/>
</dbReference>
<dbReference type="SUPFAM" id="SSF52540">
    <property type="entry name" value="P-loop containing nucleoside triphosphate hydrolases"/>
    <property type="match status" value="1"/>
</dbReference>
<dbReference type="Gene3D" id="3.40.50.300">
    <property type="entry name" value="P-loop containing nucleotide triphosphate hydrolases"/>
    <property type="match status" value="1"/>
</dbReference>
<protein>
    <submittedName>
        <fullName evidence="3">ArsR family transcriptional regulator</fullName>
    </submittedName>
</protein>
<dbReference type="Pfam" id="PF03008">
    <property type="entry name" value="DUF234"/>
    <property type="match status" value="1"/>
</dbReference>
<evidence type="ECO:0000313" key="4">
    <source>
        <dbReference type="Proteomes" id="UP000321798"/>
    </source>
</evidence>
<organism evidence="3 4">
    <name type="scientific">Cellulomonas soli</name>
    <dbReference type="NCBI Taxonomy" id="931535"/>
    <lineage>
        <taxon>Bacteria</taxon>
        <taxon>Bacillati</taxon>
        <taxon>Actinomycetota</taxon>
        <taxon>Actinomycetes</taxon>
        <taxon>Micrococcales</taxon>
        <taxon>Cellulomonadaceae</taxon>
        <taxon>Cellulomonas</taxon>
    </lineage>
</organism>
<name>A0A512PIV6_9CELL</name>
<dbReference type="InterPro" id="IPR027417">
    <property type="entry name" value="P-loop_NTPase"/>
</dbReference>